<dbReference type="Pfam" id="PF14111">
    <property type="entry name" value="DUF4283"/>
    <property type="match status" value="1"/>
</dbReference>
<accession>A0A6P6VAN5</accession>
<evidence type="ECO:0000259" key="3">
    <source>
        <dbReference type="PROSITE" id="PS50158"/>
    </source>
</evidence>
<dbReference type="GeneID" id="113718313"/>
<name>A0A6P6VAN5_COFAR</name>
<dbReference type="PANTHER" id="PTHR31286:SF178">
    <property type="entry name" value="DUF4283 DOMAIN-CONTAINING PROTEIN"/>
    <property type="match status" value="1"/>
</dbReference>
<gene>
    <name evidence="5" type="primary">LOC113718313</name>
</gene>
<evidence type="ECO:0000256" key="2">
    <source>
        <dbReference type="SAM" id="MobiDB-lite"/>
    </source>
</evidence>
<evidence type="ECO:0000313" key="4">
    <source>
        <dbReference type="Proteomes" id="UP001652660"/>
    </source>
</evidence>
<sequence>MEGELTELLTKFSLAGNELSGASLNIEDLNSGIRECEGSLIGRIMGEKVANFTGIKNFVAVAWSYPKNLTVMELGPNLYQFNIPNPEEKERIVKGGPWLIDNQVLVLRRWSEGVEDNYRAFVTAPLWVQLWNLPVHWLTKEVGRKIGAVFKEVKEVIIPQSGGKEGRHIKILALVDLSTPLLRGIVVQTARTFKWVVFRYERCADFCYNCGVVGHSERSCKEQRVTMAKLSENQYGPWMRAGSTKSPSKERPLRTKLHKDKRY</sequence>
<keyword evidence="1" id="KW-0862">Zinc</keyword>
<reference evidence="5" key="2">
    <citation type="submission" date="2025-08" db="UniProtKB">
        <authorList>
            <consortium name="RefSeq"/>
        </authorList>
    </citation>
    <scope>IDENTIFICATION</scope>
    <source>
        <tissue evidence="5">Leaves</tissue>
    </source>
</reference>
<keyword evidence="1" id="KW-0863">Zinc-finger</keyword>
<feature type="compositionally biased region" description="Basic residues" evidence="2">
    <location>
        <begin position="254"/>
        <end position="263"/>
    </location>
</feature>
<keyword evidence="4" id="KW-1185">Reference proteome</keyword>
<dbReference type="OrthoDB" id="1112563at2759"/>
<dbReference type="InterPro" id="IPR025558">
    <property type="entry name" value="DUF4283"/>
</dbReference>
<dbReference type="AlphaFoldDB" id="A0A6P6VAN5"/>
<feature type="domain" description="CCHC-type" evidence="3">
    <location>
        <begin position="207"/>
        <end position="222"/>
    </location>
</feature>
<dbReference type="InterPro" id="IPR040256">
    <property type="entry name" value="At4g02000-like"/>
</dbReference>
<protein>
    <recommendedName>
        <fullName evidence="3">CCHC-type domain-containing protein</fullName>
    </recommendedName>
</protein>
<keyword evidence="1" id="KW-0479">Metal-binding</keyword>
<dbReference type="GO" id="GO:0003676">
    <property type="term" value="F:nucleic acid binding"/>
    <property type="evidence" value="ECO:0007669"/>
    <property type="project" value="InterPro"/>
</dbReference>
<evidence type="ECO:0000313" key="5">
    <source>
        <dbReference type="RefSeq" id="XP_027099027.2"/>
    </source>
</evidence>
<proteinExistence type="predicted"/>
<organism evidence="4 5">
    <name type="scientific">Coffea arabica</name>
    <name type="common">Arabian coffee</name>
    <dbReference type="NCBI Taxonomy" id="13443"/>
    <lineage>
        <taxon>Eukaryota</taxon>
        <taxon>Viridiplantae</taxon>
        <taxon>Streptophyta</taxon>
        <taxon>Embryophyta</taxon>
        <taxon>Tracheophyta</taxon>
        <taxon>Spermatophyta</taxon>
        <taxon>Magnoliopsida</taxon>
        <taxon>eudicotyledons</taxon>
        <taxon>Gunneridae</taxon>
        <taxon>Pentapetalae</taxon>
        <taxon>asterids</taxon>
        <taxon>lamiids</taxon>
        <taxon>Gentianales</taxon>
        <taxon>Rubiaceae</taxon>
        <taxon>Ixoroideae</taxon>
        <taxon>Gardenieae complex</taxon>
        <taxon>Bertiereae - Coffeeae clade</taxon>
        <taxon>Coffeeae</taxon>
        <taxon>Coffea</taxon>
    </lineage>
</organism>
<dbReference type="Proteomes" id="UP001652660">
    <property type="component" value="Chromosome 11e"/>
</dbReference>
<feature type="region of interest" description="Disordered" evidence="2">
    <location>
        <begin position="237"/>
        <end position="263"/>
    </location>
</feature>
<evidence type="ECO:0000256" key="1">
    <source>
        <dbReference type="PROSITE-ProRule" id="PRU00047"/>
    </source>
</evidence>
<dbReference type="RefSeq" id="XP_027099027.2">
    <property type="nucleotide sequence ID" value="XM_027243226.2"/>
</dbReference>
<dbReference type="GO" id="GO:0008270">
    <property type="term" value="F:zinc ion binding"/>
    <property type="evidence" value="ECO:0007669"/>
    <property type="project" value="UniProtKB-KW"/>
</dbReference>
<dbReference type="PROSITE" id="PS50158">
    <property type="entry name" value="ZF_CCHC"/>
    <property type="match status" value="1"/>
</dbReference>
<dbReference type="PANTHER" id="PTHR31286">
    <property type="entry name" value="GLYCINE-RICH CELL WALL STRUCTURAL PROTEIN 1.8-LIKE"/>
    <property type="match status" value="1"/>
</dbReference>
<dbReference type="InterPro" id="IPR025836">
    <property type="entry name" value="Zn_knuckle_CX2CX4HX4C"/>
</dbReference>
<dbReference type="InterPro" id="IPR001878">
    <property type="entry name" value="Znf_CCHC"/>
</dbReference>
<dbReference type="Pfam" id="PF14392">
    <property type="entry name" value="zf-CCHC_4"/>
    <property type="match status" value="1"/>
</dbReference>
<reference evidence="4" key="1">
    <citation type="journal article" date="2025" name="Foods">
        <title>Unveiling the Microbial Signatures of Arabica Coffee Cherries: Insights into Ripeness Specific Diversity, Functional Traits, and Implications for Quality and Safety.</title>
        <authorList>
            <consortium name="RefSeq"/>
            <person name="Tenea G.N."/>
            <person name="Cifuentes V."/>
            <person name="Reyes P."/>
            <person name="Cevallos-Vallejos M."/>
        </authorList>
    </citation>
    <scope>NUCLEOTIDE SEQUENCE [LARGE SCALE GENOMIC DNA]</scope>
</reference>